<evidence type="ECO:0000256" key="1">
    <source>
        <dbReference type="SAM" id="MobiDB-lite"/>
    </source>
</evidence>
<reference evidence="2" key="1">
    <citation type="journal article" date="2002" name="Nature">
        <title>The genome sequence and structure of rice chromosome 1.</title>
        <authorList>
            <person name="Sasaki T."/>
            <person name="Matsumoto T."/>
            <person name="Yamamoto K."/>
            <person name="Sakata K."/>
            <person name="Baba T."/>
            <person name="Katayose Y."/>
            <person name="Wu J."/>
            <person name="Niimura Y."/>
            <person name="Cheng Z."/>
            <person name="Nagamura Y."/>
            <person name="Antonio B.A."/>
            <person name="Kanamori H."/>
            <person name="Hosokawa S."/>
            <person name="Masukawa M."/>
            <person name="Arikawa K."/>
            <person name="Chiden Y."/>
            <person name="Hayashi M."/>
            <person name="Okamoto M."/>
            <person name="Ando T."/>
            <person name="Aoki H."/>
            <person name="Arita K."/>
            <person name="Hamada M."/>
            <person name="Harada C."/>
            <person name="Hijishita S."/>
            <person name="Honda M."/>
            <person name="Ichikawa Y."/>
            <person name="Idonuma A."/>
            <person name="Iijima M."/>
            <person name="Ikeda M."/>
            <person name="Ikeno M."/>
            <person name="Itoh S."/>
            <person name="Itoh T."/>
            <person name="Itoh Y."/>
            <person name="Itoh Y."/>
            <person name="Iwabuchi A."/>
            <person name="Kamiya K."/>
            <person name="Karasawa W."/>
            <person name="Katagiri S."/>
            <person name="Kikuta A."/>
            <person name="Kobayashi N."/>
            <person name="Kono I."/>
            <person name="Machita K."/>
            <person name="Maehara T."/>
            <person name="Mizuno H."/>
            <person name="Mizubayashi T."/>
            <person name="Mukai Y."/>
            <person name="Nagasaki H."/>
            <person name="Nakashima M."/>
            <person name="Nakama Y."/>
            <person name="Nakamichi Y."/>
            <person name="Nakamura M."/>
            <person name="Namiki N."/>
            <person name="Negishi M."/>
            <person name="Ohta I."/>
            <person name="Ono N."/>
            <person name="Saji S."/>
            <person name="Sakai K."/>
            <person name="Shibata M."/>
            <person name="Shimokawa T."/>
            <person name="Shomura A."/>
            <person name="Song J."/>
            <person name="Takazaki Y."/>
            <person name="Terasawa K."/>
            <person name="Tsuji K."/>
            <person name="Waki K."/>
            <person name="Yamagata H."/>
            <person name="Yamane H."/>
            <person name="Yoshiki S."/>
            <person name="Yoshihara R."/>
            <person name="Yukawa K."/>
            <person name="Zhong H."/>
            <person name="Iwama H."/>
            <person name="Endo T."/>
            <person name="Ito H."/>
            <person name="Hahn J.H."/>
            <person name="Kim H.I."/>
            <person name="Eun M.Y."/>
            <person name="Yano M."/>
            <person name="Jiang J."/>
            <person name="Gojobori T."/>
        </authorList>
    </citation>
    <scope>NUCLEOTIDE SEQUENCE [LARGE SCALE GENOMIC DNA]</scope>
</reference>
<sequence length="79" mass="8463">MLRLRSGETARACGGERRSGSTSAGWGARPRATPSRVLQPAKPTLPIPGEGRWRDELQGGARTAVNRRGPEEAGELRQA</sequence>
<name>Q5N7D3_ORYSJ</name>
<gene>
    <name evidence="2" type="primary">P0489B03.10</name>
</gene>
<dbReference type="EMBL" id="AP003794">
    <property type="protein sequence ID" value="BAD82623.1"/>
    <property type="molecule type" value="Genomic_DNA"/>
</dbReference>
<protein>
    <submittedName>
        <fullName evidence="2">Uncharacterized protein</fullName>
    </submittedName>
</protein>
<accession>Q5N7D3</accession>
<feature type="compositionally biased region" description="Basic and acidic residues" evidence="1">
    <location>
        <begin position="68"/>
        <end position="79"/>
    </location>
</feature>
<organism evidence="2">
    <name type="scientific">Oryza sativa subsp. japonica</name>
    <name type="common">Rice</name>
    <dbReference type="NCBI Taxonomy" id="39947"/>
    <lineage>
        <taxon>Eukaryota</taxon>
        <taxon>Viridiplantae</taxon>
        <taxon>Streptophyta</taxon>
        <taxon>Embryophyta</taxon>
        <taxon>Tracheophyta</taxon>
        <taxon>Spermatophyta</taxon>
        <taxon>Magnoliopsida</taxon>
        <taxon>Liliopsida</taxon>
        <taxon>Poales</taxon>
        <taxon>Poaceae</taxon>
        <taxon>BOP clade</taxon>
        <taxon>Oryzoideae</taxon>
        <taxon>Oryzeae</taxon>
        <taxon>Oryzinae</taxon>
        <taxon>Oryza</taxon>
        <taxon>Oryza sativa</taxon>
    </lineage>
</organism>
<dbReference type="Proteomes" id="UP000817658">
    <property type="component" value="Chromosome 1"/>
</dbReference>
<feature type="compositionally biased region" description="Basic and acidic residues" evidence="1">
    <location>
        <begin position="1"/>
        <end position="19"/>
    </location>
</feature>
<dbReference type="AlphaFoldDB" id="Q5N7D3"/>
<evidence type="ECO:0000313" key="2">
    <source>
        <dbReference type="EMBL" id="BAD82623.1"/>
    </source>
</evidence>
<proteinExistence type="predicted"/>
<feature type="region of interest" description="Disordered" evidence="1">
    <location>
        <begin position="1"/>
        <end position="79"/>
    </location>
</feature>